<name>A0ABZ1CCQ7_9BACT</name>
<evidence type="ECO:0000313" key="4">
    <source>
        <dbReference type="Proteomes" id="UP000738431"/>
    </source>
</evidence>
<dbReference type="EMBL" id="CP139781">
    <property type="protein sequence ID" value="WRQ89048.1"/>
    <property type="molecule type" value="Genomic_DNA"/>
</dbReference>
<evidence type="ECO:0000313" key="3">
    <source>
        <dbReference type="EMBL" id="WRQ89048.1"/>
    </source>
</evidence>
<dbReference type="RefSeq" id="WP_221030921.1">
    <property type="nucleotide sequence ID" value="NZ_CP139781.1"/>
</dbReference>
<feature type="region of interest" description="Disordered" evidence="1">
    <location>
        <begin position="141"/>
        <end position="168"/>
    </location>
</feature>
<gene>
    <name evidence="3" type="ORF">K1X11_006485</name>
</gene>
<keyword evidence="2" id="KW-0812">Transmembrane</keyword>
<protein>
    <submittedName>
        <fullName evidence="3">Uncharacterized protein</fullName>
    </submittedName>
</protein>
<keyword evidence="2" id="KW-1133">Transmembrane helix</keyword>
<sequence length="168" mass="19114">MTYERDIETRRTVLLIVAGGILLLAAWSFYHLPTSPAPSWRNWVTPAGWTVIGVFQLILALVHRYDRVRISLDDSNWSIHVNKRLWYQGAPLTANQITEDQVAFNLHPPRPWRSRPLAKRWLSDEVIACFRSITNPAPSLSSDGNHALHSTQPTSPHYNAVSSRHTAQ</sequence>
<evidence type="ECO:0000256" key="2">
    <source>
        <dbReference type="SAM" id="Phobius"/>
    </source>
</evidence>
<feature type="transmembrane region" description="Helical" evidence="2">
    <location>
        <begin position="43"/>
        <end position="62"/>
    </location>
</feature>
<evidence type="ECO:0000256" key="1">
    <source>
        <dbReference type="SAM" id="MobiDB-lite"/>
    </source>
</evidence>
<keyword evidence="2" id="KW-0472">Membrane</keyword>
<accession>A0ABZ1CCQ7</accession>
<keyword evidence="4" id="KW-1185">Reference proteome</keyword>
<feature type="transmembrane region" description="Helical" evidence="2">
    <location>
        <begin position="12"/>
        <end position="31"/>
    </location>
</feature>
<organism evidence="3 4">
    <name type="scientific">Actomonas aquatica</name>
    <dbReference type="NCBI Taxonomy" id="2866162"/>
    <lineage>
        <taxon>Bacteria</taxon>
        <taxon>Pseudomonadati</taxon>
        <taxon>Verrucomicrobiota</taxon>
        <taxon>Opitutia</taxon>
        <taxon>Opitutales</taxon>
        <taxon>Opitutaceae</taxon>
        <taxon>Actomonas</taxon>
    </lineage>
</organism>
<dbReference type="Proteomes" id="UP000738431">
    <property type="component" value="Chromosome"/>
</dbReference>
<proteinExistence type="predicted"/>
<reference evidence="3 4" key="2">
    <citation type="submission" date="2023-12" db="EMBL/GenBank/DDBJ databases">
        <title>Description of an unclassified Opitutus bacterium of Verrucomicrobiota.</title>
        <authorList>
            <person name="Zhang D.-F."/>
        </authorList>
    </citation>
    <scope>NUCLEOTIDE SEQUENCE [LARGE SCALE GENOMIC DNA]</scope>
    <source>
        <strain evidence="3 4">WL0086</strain>
    </source>
</reference>
<reference evidence="3 4" key="1">
    <citation type="submission" date="2021-08" db="EMBL/GenBank/DDBJ databases">
        <authorList>
            <person name="Zhang D."/>
            <person name="Zhang A."/>
            <person name="Wang L."/>
        </authorList>
    </citation>
    <scope>NUCLEOTIDE SEQUENCE [LARGE SCALE GENOMIC DNA]</scope>
    <source>
        <strain evidence="3 4">WL0086</strain>
    </source>
</reference>